<dbReference type="Proteomes" id="UP000220605">
    <property type="component" value="Unassembled WGS sequence"/>
</dbReference>
<feature type="region of interest" description="Disordered" evidence="1">
    <location>
        <begin position="226"/>
        <end position="262"/>
    </location>
</feature>
<sequence>MFPFIQSLIFSFSNELNSQNFYNELNGLTGFSAYFQNCESLSSFPNGTNVKKICARLLKYLESNTIPRNTDKYDVCILLNFWVYKKLFDTFHSKDISYVYQAFGKLQPIWNGFVDDKIKKSEHKKCRPISDLVLYGDWKERKELHEYYVDYDDLINTLVGWPQRCEEIYKYVESKKTLYDHFKKGCPSENQYECPQYYSEYEKYHPDKVLYKLDCHKYMKKEDASPPASAGALPENTHQDMSSSQTFSLDSPQLKSDRTHPATKTGNILLGVVATSLTSGALYRFTPLGGMIRNGLGWNNNNMSNINGGDFRLYDYASEPFNPYPGEEHYIGYHPA</sequence>
<dbReference type="Pfam" id="PF05795">
    <property type="entry name" value="Plasmodium_Vir"/>
    <property type="match status" value="2"/>
</dbReference>
<dbReference type="OrthoDB" id="387362at2759"/>
<dbReference type="VEuPathDB" id="PlasmoDB:PVPAM_090005300"/>
<dbReference type="VEuPathDB" id="PlasmoDB:PVP01_0007620"/>
<dbReference type="InterPro" id="IPR008780">
    <property type="entry name" value="Plasmodium_Vir"/>
</dbReference>
<dbReference type="AlphaFoldDB" id="A0A565A5V7"/>
<dbReference type="EMBL" id="FLZR02000029">
    <property type="protein sequence ID" value="VVA00050.1"/>
    <property type="molecule type" value="Genomic_DNA"/>
</dbReference>
<feature type="compositionally biased region" description="Polar residues" evidence="1">
    <location>
        <begin position="239"/>
        <end position="254"/>
    </location>
</feature>
<organism evidence="2">
    <name type="scientific">Plasmodium vivax</name>
    <name type="common">malaria parasite P. vivax</name>
    <dbReference type="NCBI Taxonomy" id="5855"/>
    <lineage>
        <taxon>Eukaryota</taxon>
        <taxon>Sar</taxon>
        <taxon>Alveolata</taxon>
        <taxon>Apicomplexa</taxon>
        <taxon>Aconoidasida</taxon>
        <taxon>Haemosporida</taxon>
        <taxon>Plasmodiidae</taxon>
        <taxon>Plasmodium</taxon>
        <taxon>Plasmodium (Plasmodium)</taxon>
    </lineage>
</organism>
<proteinExistence type="predicted"/>
<reference evidence="2" key="1">
    <citation type="submission" date="2016-07" db="EMBL/GenBank/DDBJ databases">
        <authorList>
            <consortium name="Pathogen Informatics"/>
        </authorList>
    </citation>
    <scope>NUCLEOTIDE SEQUENCE</scope>
</reference>
<dbReference type="VEuPathDB" id="PlasmoDB:PVW1_040032300"/>
<protein>
    <submittedName>
        <fullName evidence="2">VIR protein</fullName>
    </submittedName>
</protein>
<evidence type="ECO:0000313" key="2">
    <source>
        <dbReference type="EMBL" id="VVA00050.1"/>
    </source>
</evidence>
<name>A0A565A5V7_PLAVI</name>
<accession>A0A565A5V7</accession>
<evidence type="ECO:0000256" key="1">
    <source>
        <dbReference type="SAM" id="MobiDB-lite"/>
    </source>
</evidence>
<dbReference type="VEuPathDB" id="PlasmoDB:PVX_030190"/>
<gene>
    <name evidence="2" type="ORF">PVP01_0007620</name>
</gene>